<keyword evidence="1" id="KW-0812">Transmembrane</keyword>
<feature type="transmembrane region" description="Helical" evidence="1">
    <location>
        <begin position="32"/>
        <end position="52"/>
    </location>
</feature>
<gene>
    <name evidence="2" type="ORF">HXK00_02340</name>
</gene>
<organism evidence="2 3">
    <name type="scientific">Abiotrophia defectiva</name>
    <name type="common">Streptococcus defectivus</name>
    <dbReference type="NCBI Taxonomy" id="46125"/>
    <lineage>
        <taxon>Bacteria</taxon>
        <taxon>Bacillati</taxon>
        <taxon>Bacillota</taxon>
        <taxon>Bacilli</taxon>
        <taxon>Lactobacillales</taxon>
        <taxon>Aerococcaceae</taxon>
        <taxon>Abiotrophia</taxon>
    </lineage>
</organism>
<dbReference type="AlphaFoldDB" id="A0A929MN71"/>
<proteinExistence type="predicted"/>
<evidence type="ECO:0000313" key="3">
    <source>
        <dbReference type="Proteomes" id="UP000757900"/>
    </source>
</evidence>
<protein>
    <submittedName>
        <fullName evidence="2">Uncharacterized protein</fullName>
    </submittedName>
</protein>
<sequence>MSHKIRVLIRIIVALVCVGFIIHLQTTVSRENLLGMLLALAGLLAILFDYNYDFNHPKRD</sequence>
<keyword evidence="1" id="KW-0472">Membrane</keyword>
<reference evidence="2" key="1">
    <citation type="submission" date="2020-04" db="EMBL/GenBank/DDBJ databases">
        <title>Deep metagenomics examines the oral microbiome during advanced dental caries in children, revealing novel taxa and co-occurrences with host molecules.</title>
        <authorList>
            <person name="Baker J.L."/>
            <person name="Morton J.T."/>
            <person name="Dinis M."/>
            <person name="Alvarez R."/>
            <person name="Tran N.C."/>
            <person name="Knight R."/>
            <person name="Edlund A."/>
        </authorList>
    </citation>
    <scope>NUCLEOTIDE SEQUENCE</scope>
    <source>
        <strain evidence="2">JCVI_23_bin.16</strain>
    </source>
</reference>
<accession>A0A929MN71</accession>
<feature type="transmembrane region" description="Helical" evidence="1">
    <location>
        <begin position="7"/>
        <end position="26"/>
    </location>
</feature>
<dbReference type="Proteomes" id="UP000757900">
    <property type="component" value="Unassembled WGS sequence"/>
</dbReference>
<dbReference type="InterPro" id="IPR054198">
    <property type="entry name" value="DUF6903"/>
</dbReference>
<dbReference type="Pfam" id="PF21844">
    <property type="entry name" value="DUF6903"/>
    <property type="match status" value="1"/>
</dbReference>
<keyword evidence="1" id="KW-1133">Transmembrane helix</keyword>
<comment type="caution">
    <text evidence="2">The sequence shown here is derived from an EMBL/GenBank/DDBJ whole genome shotgun (WGS) entry which is preliminary data.</text>
</comment>
<evidence type="ECO:0000313" key="2">
    <source>
        <dbReference type="EMBL" id="MBF0934466.1"/>
    </source>
</evidence>
<name>A0A929MN71_ABIDE</name>
<dbReference type="EMBL" id="JABZFV010000026">
    <property type="protein sequence ID" value="MBF0934466.1"/>
    <property type="molecule type" value="Genomic_DNA"/>
</dbReference>
<evidence type="ECO:0000256" key="1">
    <source>
        <dbReference type="SAM" id="Phobius"/>
    </source>
</evidence>